<feature type="region of interest" description="Disordered" evidence="12">
    <location>
        <begin position="377"/>
        <end position="411"/>
    </location>
</feature>
<dbReference type="InterPro" id="IPR001752">
    <property type="entry name" value="Kinesin_motor_dom"/>
</dbReference>
<sequence length="755" mass="86595">MPRPAAAASAKGKDESVRVVVRCRPMSDKEEESSCERVVDIDHQRRQISIRRPALESSQRNADESTHAFFFDAVYDWTSKQKDVYEQTARPLVDSVLEGFNGTIFAYGQTGTGKTFTMEGVRSQVELRGIIPSSFAHIFDSIAHSTSRQFLVRASYLEIYNESIRDLLSKDQNKRLQLQEHPKEGVHVHDLSSFITKNIQEIEHVMTTGNLNRSTGATNMNEHSSRSHAIFIITVESSELGADGKSHICVGKLNLVDLAGSERQAKTGSTGDRFKEATNINLSLSVLGNVISALVDGSSHVPYRDSKLTRLLQNSLGGNSKTIMIATLGPANYNYEESLTTLRYANRAKNIKNQPRINEDPKDALLRKFHEEIARLREQLGAKGSGSKKSRRSRNKDGASNDDKNEDDHNDEELYLKEQQDKLNEEKRSIFQKKNLNETEREIMLKELEEKQQEIQREQDERREVQNKIQQMESKLITGGKDIITHTSEQEEILRQKRRLIAEAERRNREVQQQLEQGEEERQSMKEKYTSIKEEVEDKRANRDKLSKQLKKVEAKKLEIIEKHRIAREELEAEQREIQKQTKLFQLVIQNFIPVDERERLLKRVQFDDRQNRWTLKELSKETDQMAARPVFTRHNRRPIAVHSQMNSVPEVAYFKGENIILLQLDFPSRTTRDYEGPMVSPVLQAAIETAMRDEEHIELDANSIPVDKRKKKKKAIPNNGGTYDDYASSTSTILPIGHGDSNTSRGMNSARRYK</sequence>
<evidence type="ECO:0000256" key="2">
    <source>
        <dbReference type="ARBA" id="ARBA00022490"/>
    </source>
</evidence>
<dbReference type="EMBL" id="CAJOBI010000017">
    <property type="protein sequence ID" value="CAF3782211.1"/>
    <property type="molecule type" value="Genomic_DNA"/>
</dbReference>
<feature type="region of interest" description="Disordered" evidence="12">
    <location>
        <begin position="702"/>
        <end position="755"/>
    </location>
</feature>
<evidence type="ECO:0000259" key="13">
    <source>
        <dbReference type="PROSITE" id="PS50067"/>
    </source>
</evidence>
<dbReference type="FunFam" id="3.40.850.10:FF:000029">
    <property type="entry name" value="Kinesin-like protein KIF17"/>
    <property type="match status" value="1"/>
</dbReference>
<evidence type="ECO:0000256" key="1">
    <source>
        <dbReference type="ARBA" id="ARBA00004245"/>
    </source>
</evidence>
<dbReference type="InterPro" id="IPR036961">
    <property type="entry name" value="Kinesin_motor_dom_sf"/>
</dbReference>
<feature type="coiled-coil region" evidence="11">
    <location>
        <begin position="434"/>
        <end position="584"/>
    </location>
</feature>
<accession>A0A816SMJ7</accession>
<comment type="caution">
    <text evidence="16">The sequence shown here is derived from an EMBL/GenBank/DDBJ whole genome shotgun (WGS) entry which is preliminary data.</text>
</comment>
<protein>
    <recommendedName>
        <fullName evidence="10">Kinesin-like protein</fullName>
    </recommendedName>
</protein>
<dbReference type="Proteomes" id="UP000663834">
    <property type="component" value="Unassembled WGS sequence"/>
</dbReference>
<name>A0A816SMJ7_9BILA</name>
<dbReference type="AlphaFoldDB" id="A0A816SMJ7"/>
<evidence type="ECO:0000256" key="10">
    <source>
        <dbReference type="RuleBase" id="RU000394"/>
    </source>
</evidence>
<evidence type="ECO:0000256" key="12">
    <source>
        <dbReference type="SAM" id="MobiDB-lite"/>
    </source>
</evidence>
<dbReference type="SUPFAM" id="SSF52540">
    <property type="entry name" value="P-loop containing nucleoside triphosphate hydrolases"/>
    <property type="match status" value="1"/>
</dbReference>
<feature type="compositionally biased region" description="Basic and acidic residues" evidence="12">
    <location>
        <begin position="395"/>
        <end position="411"/>
    </location>
</feature>
<dbReference type="EMBL" id="CAJNRE010010521">
    <property type="protein sequence ID" value="CAF2091754.1"/>
    <property type="molecule type" value="Genomic_DNA"/>
</dbReference>
<dbReference type="PROSITE" id="PS50067">
    <property type="entry name" value="KINESIN_MOTOR_2"/>
    <property type="match status" value="1"/>
</dbReference>
<keyword evidence="2" id="KW-0963">Cytoplasm</keyword>
<dbReference type="PANTHER" id="PTHR47968:SF76">
    <property type="entry name" value="KINESIN-LIKE PROTEIN"/>
    <property type="match status" value="1"/>
</dbReference>
<dbReference type="OrthoDB" id="3176171at2759"/>
<dbReference type="Proteomes" id="UP000663855">
    <property type="component" value="Unassembled WGS sequence"/>
</dbReference>
<dbReference type="EMBL" id="CAJNOW010006093">
    <property type="protein sequence ID" value="CAF1474528.1"/>
    <property type="molecule type" value="Genomic_DNA"/>
</dbReference>
<dbReference type="PRINTS" id="PR00380">
    <property type="entry name" value="KINESINHEAVY"/>
</dbReference>
<feature type="domain" description="Kinesin motor" evidence="13">
    <location>
        <begin position="16"/>
        <end position="351"/>
    </location>
</feature>
<keyword evidence="7 9" id="KW-0505">Motor protein</keyword>
<dbReference type="PROSITE" id="PS00411">
    <property type="entry name" value="KINESIN_MOTOR_1"/>
    <property type="match status" value="1"/>
</dbReference>
<keyword evidence="6 11" id="KW-0175">Coiled coil</keyword>
<dbReference type="EMBL" id="CAJNRF010006954">
    <property type="protein sequence ID" value="CAF2087349.1"/>
    <property type="molecule type" value="Genomic_DNA"/>
</dbReference>
<evidence type="ECO:0000256" key="7">
    <source>
        <dbReference type="ARBA" id="ARBA00023175"/>
    </source>
</evidence>
<evidence type="ECO:0000256" key="4">
    <source>
        <dbReference type="ARBA" id="ARBA00022741"/>
    </source>
</evidence>
<dbReference type="GO" id="GO:0005874">
    <property type="term" value="C:microtubule"/>
    <property type="evidence" value="ECO:0007669"/>
    <property type="project" value="UniProtKB-KW"/>
</dbReference>
<evidence type="ECO:0000313" key="17">
    <source>
        <dbReference type="EMBL" id="CAF2091754.1"/>
    </source>
</evidence>
<evidence type="ECO:0000313" key="14">
    <source>
        <dbReference type="EMBL" id="CAF1474528.1"/>
    </source>
</evidence>
<dbReference type="PANTHER" id="PTHR47968">
    <property type="entry name" value="CENTROMERE PROTEIN E"/>
    <property type="match status" value="1"/>
</dbReference>
<keyword evidence="21" id="KW-1185">Reference proteome</keyword>
<gene>
    <name evidence="15" type="ORF">CJN711_LOCUS25903</name>
    <name evidence="14" type="ORF">KQP761_LOCUS13224</name>
    <name evidence="17" type="ORF">MBJ925_LOCUS20472</name>
    <name evidence="19" type="ORF">OVN521_LOCUS5798</name>
    <name evidence="18" type="ORF">SMN809_LOCUS193</name>
    <name evidence="16" type="ORF">WKI299_LOCUS17482</name>
</gene>
<evidence type="ECO:0000313" key="20">
    <source>
        <dbReference type="Proteomes" id="UP000663856"/>
    </source>
</evidence>
<keyword evidence="8" id="KW-0206">Cytoskeleton</keyword>
<keyword evidence="5 9" id="KW-0067">ATP-binding</keyword>
<organism evidence="16 20">
    <name type="scientific">Rotaria magnacalcarata</name>
    <dbReference type="NCBI Taxonomy" id="392030"/>
    <lineage>
        <taxon>Eukaryota</taxon>
        <taxon>Metazoa</taxon>
        <taxon>Spiralia</taxon>
        <taxon>Gnathifera</taxon>
        <taxon>Rotifera</taxon>
        <taxon>Eurotatoria</taxon>
        <taxon>Bdelloidea</taxon>
        <taxon>Philodinida</taxon>
        <taxon>Philodinidae</taxon>
        <taxon>Rotaria</taxon>
    </lineage>
</organism>
<dbReference type="Pfam" id="PF00225">
    <property type="entry name" value="Kinesin"/>
    <property type="match status" value="1"/>
</dbReference>
<evidence type="ECO:0000256" key="8">
    <source>
        <dbReference type="ARBA" id="ARBA00023212"/>
    </source>
</evidence>
<evidence type="ECO:0000256" key="6">
    <source>
        <dbReference type="ARBA" id="ARBA00023054"/>
    </source>
</evidence>
<evidence type="ECO:0000313" key="19">
    <source>
        <dbReference type="EMBL" id="CAF3833488.1"/>
    </source>
</evidence>
<dbReference type="GO" id="GO:0003777">
    <property type="term" value="F:microtubule motor activity"/>
    <property type="evidence" value="ECO:0007669"/>
    <property type="project" value="InterPro"/>
</dbReference>
<evidence type="ECO:0000256" key="9">
    <source>
        <dbReference type="PROSITE-ProRule" id="PRU00283"/>
    </source>
</evidence>
<feature type="binding site" evidence="9">
    <location>
        <begin position="108"/>
        <end position="115"/>
    </location>
    <ligand>
        <name>ATP</name>
        <dbReference type="ChEBI" id="CHEBI:30616"/>
    </ligand>
</feature>
<comment type="similarity">
    <text evidence="9 10">Belongs to the TRAFAC class myosin-kinesin ATPase superfamily. Kinesin family.</text>
</comment>
<evidence type="ECO:0000313" key="15">
    <source>
        <dbReference type="EMBL" id="CAF1475797.1"/>
    </source>
</evidence>
<keyword evidence="3 10" id="KW-0493">Microtubule</keyword>
<dbReference type="EMBL" id="CAJOBG010000589">
    <property type="protein sequence ID" value="CAF3833488.1"/>
    <property type="molecule type" value="Genomic_DNA"/>
</dbReference>
<proteinExistence type="inferred from homology"/>
<evidence type="ECO:0000256" key="5">
    <source>
        <dbReference type="ARBA" id="ARBA00022840"/>
    </source>
</evidence>
<dbReference type="InterPro" id="IPR027640">
    <property type="entry name" value="Kinesin-like_fam"/>
</dbReference>
<dbReference type="GO" id="GO:0000278">
    <property type="term" value="P:mitotic cell cycle"/>
    <property type="evidence" value="ECO:0007669"/>
    <property type="project" value="TreeGrafter"/>
</dbReference>
<comment type="subcellular location">
    <subcellularLocation>
        <location evidence="1">Cytoplasm</location>
        <location evidence="1">Cytoskeleton</location>
    </subcellularLocation>
</comment>
<reference evidence="16" key="1">
    <citation type="submission" date="2021-02" db="EMBL/GenBank/DDBJ databases">
        <authorList>
            <person name="Nowell W R."/>
        </authorList>
    </citation>
    <scope>NUCLEOTIDE SEQUENCE</scope>
</reference>
<dbReference type="Proteomes" id="UP000663856">
    <property type="component" value="Unassembled WGS sequence"/>
</dbReference>
<evidence type="ECO:0000313" key="18">
    <source>
        <dbReference type="EMBL" id="CAF3782211.1"/>
    </source>
</evidence>
<evidence type="ECO:0000256" key="11">
    <source>
        <dbReference type="SAM" id="Coils"/>
    </source>
</evidence>
<dbReference type="Proteomes" id="UP000676336">
    <property type="component" value="Unassembled WGS sequence"/>
</dbReference>
<dbReference type="InterPro" id="IPR027417">
    <property type="entry name" value="P-loop_NTPase"/>
</dbReference>
<evidence type="ECO:0000256" key="3">
    <source>
        <dbReference type="ARBA" id="ARBA00022701"/>
    </source>
</evidence>
<evidence type="ECO:0000313" key="21">
    <source>
        <dbReference type="Proteomes" id="UP000663866"/>
    </source>
</evidence>
<dbReference type="Proteomes" id="UP000663824">
    <property type="component" value="Unassembled WGS sequence"/>
</dbReference>
<keyword evidence="4 9" id="KW-0547">Nucleotide-binding</keyword>
<dbReference type="GO" id="GO:0005737">
    <property type="term" value="C:cytoplasm"/>
    <property type="evidence" value="ECO:0007669"/>
    <property type="project" value="UniProtKB-ARBA"/>
</dbReference>
<dbReference type="InterPro" id="IPR019821">
    <property type="entry name" value="Kinesin_motor_CS"/>
</dbReference>
<dbReference type="GO" id="GO:0005524">
    <property type="term" value="F:ATP binding"/>
    <property type="evidence" value="ECO:0007669"/>
    <property type="project" value="UniProtKB-UniRule"/>
</dbReference>
<dbReference type="SMART" id="SM00129">
    <property type="entry name" value="KISc"/>
    <property type="match status" value="1"/>
</dbReference>
<dbReference type="GO" id="GO:0007018">
    <property type="term" value="P:microtubule-based movement"/>
    <property type="evidence" value="ECO:0007669"/>
    <property type="project" value="InterPro"/>
</dbReference>
<dbReference type="Gene3D" id="3.40.850.10">
    <property type="entry name" value="Kinesin motor domain"/>
    <property type="match status" value="1"/>
</dbReference>
<evidence type="ECO:0000313" key="16">
    <source>
        <dbReference type="EMBL" id="CAF2087349.1"/>
    </source>
</evidence>
<dbReference type="EMBL" id="CAJNOV010012111">
    <property type="protein sequence ID" value="CAF1475797.1"/>
    <property type="molecule type" value="Genomic_DNA"/>
</dbReference>
<dbReference type="GO" id="GO:0008017">
    <property type="term" value="F:microtubule binding"/>
    <property type="evidence" value="ECO:0007669"/>
    <property type="project" value="InterPro"/>
</dbReference>
<dbReference type="Proteomes" id="UP000663866">
    <property type="component" value="Unassembled WGS sequence"/>
</dbReference>